<dbReference type="InterPro" id="IPR011006">
    <property type="entry name" value="CheY-like_superfamily"/>
</dbReference>
<sequence length="242" mass="28025">MKINCLIIDDEPLAINIIESYIKEFSNMEIVNVYNNPIEALPDIENKDIDVIFLDINMPRMSGLEFLRNLKTYPLIVITTAYKEHAIESYELDVLDYLVKPIPFSRFLKSVNKITNRLIVEKGDSKVSNFNQEPHIFLKIDKKLVKIFLKDILYIESLKDYIKLYTLTGNHIAHKSLSSIIEELPSENFIRVHKSYAIAIDKVKSVEGNLIEIDAKSIPMGRNYIYHAKERIFNNNKNSSNS</sequence>
<evidence type="ECO:0000313" key="5">
    <source>
        <dbReference type="Proteomes" id="UP000468581"/>
    </source>
</evidence>
<dbReference type="InterPro" id="IPR007492">
    <property type="entry name" value="LytTR_DNA-bd_dom"/>
</dbReference>
<evidence type="ECO:0000256" key="1">
    <source>
        <dbReference type="PROSITE-ProRule" id="PRU00169"/>
    </source>
</evidence>
<dbReference type="AlphaFoldDB" id="A0A6P0UHL5"/>
<dbReference type="PROSITE" id="PS50110">
    <property type="entry name" value="RESPONSE_REGULATORY"/>
    <property type="match status" value="1"/>
</dbReference>
<accession>A0A6P0UHL5</accession>
<evidence type="ECO:0000259" key="2">
    <source>
        <dbReference type="PROSITE" id="PS50110"/>
    </source>
</evidence>
<evidence type="ECO:0000313" key="4">
    <source>
        <dbReference type="EMBL" id="NER12831.1"/>
    </source>
</evidence>
<feature type="domain" description="HTH LytTR-type" evidence="3">
    <location>
        <begin position="136"/>
        <end position="207"/>
    </location>
</feature>
<keyword evidence="5" id="KW-1185">Reference proteome</keyword>
<dbReference type="SMART" id="SM00448">
    <property type="entry name" value="REC"/>
    <property type="match status" value="1"/>
</dbReference>
<comment type="caution">
    <text evidence="4">The sequence shown here is derived from an EMBL/GenBank/DDBJ whole genome shotgun (WGS) entry which is preliminary data.</text>
</comment>
<dbReference type="Gene3D" id="3.40.50.2300">
    <property type="match status" value="1"/>
</dbReference>
<name>A0A6P0UHL5_9FLAO</name>
<dbReference type="Gene3D" id="2.40.50.1020">
    <property type="entry name" value="LytTr DNA-binding domain"/>
    <property type="match status" value="1"/>
</dbReference>
<dbReference type="Proteomes" id="UP000468581">
    <property type="component" value="Unassembled WGS sequence"/>
</dbReference>
<evidence type="ECO:0000259" key="3">
    <source>
        <dbReference type="PROSITE" id="PS50930"/>
    </source>
</evidence>
<keyword evidence="1" id="KW-0597">Phosphoprotein</keyword>
<dbReference type="InterPro" id="IPR001789">
    <property type="entry name" value="Sig_transdc_resp-reg_receiver"/>
</dbReference>
<feature type="modified residue" description="4-aspartylphosphate" evidence="1">
    <location>
        <position position="55"/>
    </location>
</feature>
<dbReference type="Pfam" id="PF04397">
    <property type="entry name" value="LytTR"/>
    <property type="match status" value="1"/>
</dbReference>
<dbReference type="PANTHER" id="PTHR45526:SF1">
    <property type="entry name" value="TRANSCRIPTIONAL REGULATORY PROTEIN DCUR-RELATED"/>
    <property type="match status" value="1"/>
</dbReference>
<reference evidence="4 5" key="1">
    <citation type="submission" date="2020-01" db="EMBL/GenBank/DDBJ databases">
        <title>Leptobacterium flavescens.</title>
        <authorList>
            <person name="Wang G."/>
        </authorList>
    </citation>
    <scope>NUCLEOTIDE SEQUENCE [LARGE SCALE GENOMIC DNA]</scope>
    <source>
        <strain evidence="4 5">KCTC 22160</strain>
    </source>
</reference>
<dbReference type="PANTHER" id="PTHR45526">
    <property type="entry name" value="TRANSCRIPTIONAL REGULATORY PROTEIN DPIA"/>
    <property type="match status" value="1"/>
</dbReference>
<feature type="domain" description="Response regulatory" evidence="2">
    <location>
        <begin position="4"/>
        <end position="115"/>
    </location>
</feature>
<dbReference type="Pfam" id="PF00072">
    <property type="entry name" value="Response_reg"/>
    <property type="match status" value="1"/>
</dbReference>
<dbReference type="RefSeq" id="WP_163605841.1">
    <property type="nucleotide sequence ID" value="NZ_JAABOO010000001.1"/>
</dbReference>
<dbReference type="InterPro" id="IPR051271">
    <property type="entry name" value="2C-system_Tx_regulators"/>
</dbReference>
<organism evidence="4 5">
    <name type="scientific">Leptobacterium flavescens</name>
    <dbReference type="NCBI Taxonomy" id="472055"/>
    <lineage>
        <taxon>Bacteria</taxon>
        <taxon>Pseudomonadati</taxon>
        <taxon>Bacteroidota</taxon>
        <taxon>Flavobacteriia</taxon>
        <taxon>Flavobacteriales</taxon>
        <taxon>Flavobacteriaceae</taxon>
        <taxon>Leptobacterium</taxon>
    </lineage>
</organism>
<dbReference type="SUPFAM" id="SSF52172">
    <property type="entry name" value="CheY-like"/>
    <property type="match status" value="1"/>
</dbReference>
<dbReference type="GO" id="GO:0000156">
    <property type="term" value="F:phosphorelay response regulator activity"/>
    <property type="evidence" value="ECO:0007669"/>
    <property type="project" value="TreeGrafter"/>
</dbReference>
<dbReference type="EMBL" id="JAABOO010000001">
    <property type="protein sequence ID" value="NER12831.1"/>
    <property type="molecule type" value="Genomic_DNA"/>
</dbReference>
<dbReference type="GO" id="GO:0003677">
    <property type="term" value="F:DNA binding"/>
    <property type="evidence" value="ECO:0007669"/>
    <property type="project" value="InterPro"/>
</dbReference>
<gene>
    <name evidence="4" type="ORF">GWK08_05225</name>
</gene>
<proteinExistence type="predicted"/>
<dbReference type="PROSITE" id="PS50930">
    <property type="entry name" value="HTH_LYTTR"/>
    <property type="match status" value="1"/>
</dbReference>
<protein>
    <submittedName>
        <fullName evidence="4">Response regulator</fullName>
    </submittedName>
</protein>
<dbReference type="SMART" id="SM00850">
    <property type="entry name" value="LytTR"/>
    <property type="match status" value="1"/>
</dbReference>